<dbReference type="RefSeq" id="WP_115837366.1">
    <property type="nucleotide sequence ID" value="NZ_CP025086.1"/>
</dbReference>
<dbReference type="InterPro" id="IPR003544">
    <property type="entry name" value="Cyt_c_biogenesis_CcmB"/>
</dbReference>
<proteinExistence type="inferred from homology"/>
<keyword evidence="6 12" id="KW-1003">Cell membrane</keyword>
<dbReference type="AlphaFoldDB" id="A0A3D9YQ65"/>
<feature type="transmembrane region" description="Helical" evidence="13">
    <location>
        <begin position="54"/>
        <end position="75"/>
    </location>
</feature>
<feature type="transmembrane region" description="Helical" evidence="13">
    <location>
        <begin position="200"/>
        <end position="222"/>
    </location>
</feature>
<evidence type="ECO:0000256" key="1">
    <source>
        <dbReference type="ARBA" id="ARBA00002442"/>
    </source>
</evidence>
<protein>
    <recommendedName>
        <fullName evidence="4 12">Heme exporter protein B</fullName>
    </recommendedName>
</protein>
<evidence type="ECO:0000256" key="9">
    <source>
        <dbReference type="ARBA" id="ARBA00022748"/>
    </source>
</evidence>
<comment type="function">
    <text evidence="1 12">Required for the export of heme to the periplasm for the biogenesis of c-type cytochromes.</text>
</comment>
<evidence type="ECO:0000256" key="4">
    <source>
        <dbReference type="ARBA" id="ARBA00016452"/>
    </source>
</evidence>
<feature type="transmembrane region" description="Helical" evidence="13">
    <location>
        <begin position="138"/>
        <end position="161"/>
    </location>
</feature>
<evidence type="ECO:0000256" key="12">
    <source>
        <dbReference type="PIRNR" id="PIRNR002764"/>
    </source>
</evidence>
<evidence type="ECO:0000256" key="8">
    <source>
        <dbReference type="ARBA" id="ARBA00022692"/>
    </source>
</evidence>
<comment type="subcellular location">
    <subcellularLocation>
        <location evidence="2">Cell inner membrane</location>
        <topology evidence="2">Multi-pass membrane protein</topology>
    </subcellularLocation>
</comment>
<keyword evidence="15" id="KW-1185">Reference proteome</keyword>
<feature type="transmembrane region" description="Helical" evidence="13">
    <location>
        <begin position="110"/>
        <end position="132"/>
    </location>
</feature>
<dbReference type="EMBL" id="QUMO01000004">
    <property type="protein sequence ID" value="REF84760.1"/>
    <property type="molecule type" value="Genomic_DNA"/>
</dbReference>
<dbReference type="OrthoDB" id="9812915at2"/>
<keyword evidence="10 13" id="KW-1133">Transmembrane helix</keyword>
<evidence type="ECO:0000313" key="14">
    <source>
        <dbReference type="EMBL" id="REF84760.1"/>
    </source>
</evidence>
<evidence type="ECO:0000256" key="5">
    <source>
        <dbReference type="ARBA" id="ARBA00022448"/>
    </source>
</evidence>
<comment type="similarity">
    <text evidence="3 12">Belongs to the CcmB/CycW/HelB family.</text>
</comment>
<dbReference type="GO" id="GO:1903607">
    <property type="term" value="P:cytochrome c biosynthetic process"/>
    <property type="evidence" value="ECO:0007669"/>
    <property type="project" value="TreeGrafter"/>
</dbReference>
<sequence>MSQSPRTRPAPLRALLLRDLRIGRRIGGAISMGVVFFLCLVTITPFAVGPDQTLLARIGPAILWIAALLATLLGLDRLLQADAEDGSLDLFLTSETPLELIVLVKCLAHWLLTGLPLVAASPIFGLMLGLAPAELPRVVASLLVGTPALTLLGAIGAALTVSLRRGGLLLAVLILPLAVPVLIFGVAAAGDPIVGFKTPFLILCGLTLASVALTPFAAAAALRYGVE</sequence>
<gene>
    <name evidence="14" type="ORF">DES32_2874</name>
</gene>
<organism evidence="14 15">
    <name type="scientific">Methylovirgula ligni</name>
    <dbReference type="NCBI Taxonomy" id="569860"/>
    <lineage>
        <taxon>Bacteria</taxon>
        <taxon>Pseudomonadati</taxon>
        <taxon>Pseudomonadota</taxon>
        <taxon>Alphaproteobacteria</taxon>
        <taxon>Hyphomicrobiales</taxon>
        <taxon>Beijerinckiaceae</taxon>
        <taxon>Methylovirgula</taxon>
    </lineage>
</organism>
<feature type="transmembrane region" description="Helical" evidence="13">
    <location>
        <begin position="26"/>
        <end position="48"/>
    </location>
</feature>
<dbReference type="Pfam" id="PF03379">
    <property type="entry name" value="CcmB"/>
    <property type="match status" value="1"/>
</dbReference>
<accession>A0A3D9YQ65</accession>
<reference evidence="14 15" key="1">
    <citation type="submission" date="2018-08" db="EMBL/GenBank/DDBJ databases">
        <title>Genomic Encyclopedia of Type Strains, Phase IV (KMG-IV): sequencing the most valuable type-strain genomes for metagenomic binning, comparative biology and taxonomic classification.</title>
        <authorList>
            <person name="Goeker M."/>
        </authorList>
    </citation>
    <scope>NUCLEOTIDE SEQUENCE [LARGE SCALE GENOMIC DNA]</scope>
    <source>
        <strain evidence="14 15">BW863</strain>
    </source>
</reference>
<keyword evidence="7 12" id="KW-0997">Cell inner membrane</keyword>
<keyword evidence="9 12" id="KW-0201">Cytochrome c-type biogenesis</keyword>
<dbReference type="PIRSF" id="PIRSF002764">
    <property type="entry name" value="CcmB"/>
    <property type="match status" value="1"/>
</dbReference>
<evidence type="ECO:0000256" key="7">
    <source>
        <dbReference type="ARBA" id="ARBA00022519"/>
    </source>
</evidence>
<evidence type="ECO:0000256" key="10">
    <source>
        <dbReference type="ARBA" id="ARBA00022989"/>
    </source>
</evidence>
<keyword evidence="11 12" id="KW-0472">Membrane</keyword>
<dbReference type="PANTHER" id="PTHR30070:SF1">
    <property type="entry name" value="CYTOCHROME C BIOGENESIS B-RELATED"/>
    <property type="match status" value="1"/>
</dbReference>
<dbReference type="NCBIfam" id="TIGR01190">
    <property type="entry name" value="ccmB"/>
    <property type="match status" value="1"/>
</dbReference>
<evidence type="ECO:0000256" key="2">
    <source>
        <dbReference type="ARBA" id="ARBA00004429"/>
    </source>
</evidence>
<dbReference type="PANTHER" id="PTHR30070">
    <property type="entry name" value="HEME EXPORTER PROTEIN B"/>
    <property type="match status" value="1"/>
</dbReference>
<comment type="caution">
    <text evidence="14">The sequence shown here is derived from an EMBL/GenBank/DDBJ whole genome shotgun (WGS) entry which is preliminary data.</text>
</comment>
<dbReference type="Proteomes" id="UP000256900">
    <property type="component" value="Unassembled WGS sequence"/>
</dbReference>
<dbReference type="PRINTS" id="PR01414">
    <property type="entry name" value="CCMBBIOGNSIS"/>
</dbReference>
<dbReference type="GO" id="GO:0017004">
    <property type="term" value="P:cytochrome complex assembly"/>
    <property type="evidence" value="ECO:0007669"/>
    <property type="project" value="UniProtKB-KW"/>
</dbReference>
<dbReference type="GO" id="GO:0005886">
    <property type="term" value="C:plasma membrane"/>
    <property type="evidence" value="ECO:0007669"/>
    <property type="project" value="UniProtKB-SubCell"/>
</dbReference>
<feature type="transmembrane region" description="Helical" evidence="13">
    <location>
        <begin position="168"/>
        <end position="188"/>
    </location>
</feature>
<evidence type="ECO:0000256" key="6">
    <source>
        <dbReference type="ARBA" id="ARBA00022475"/>
    </source>
</evidence>
<dbReference type="InterPro" id="IPR026031">
    <property type="entry name" value="Cyt_c_CcmB_bac"/>
</dbReference>
<name>A0A3D9YQ65_9HYPH</name>
<evidence type="ECO:0000256" key="11">
    <source>
        <dbReference type="ARBA" id="ARBA00023136"/>
    </source>
</evidence>
<evidence type="ECO:0000256" key="13">
    <source>
        <dbReference type="SAM" id="Phobius"/>
    </source>
</evidence>
<evidence type="ECO:0000313" key="15">
    <source>
        <dbReference type="Proteomes" id="UP000256900"/>
    </source>
</evidence>
<keyword evidence="5 12" id="KW-0813">Transport</keyword>
<dbReference type="GO" id="GO:0015232">
    <property type="term" value="F:heme transmembrane transporter activity"/>
    <property type="evidence" value="ECO:0007669"/>
    <property type="project" value="InterPro"/>
</dbReference>
<evidence type="ECO:0000256" key="3">
    <source>
        <dbReference type="ARBA" id="ARBA00010544"/>
    </source>
</evidence>
<keyword evidence="8 13" id="KW-0812">Transmembrane</keyword>